<dbReference type="Proteomes" id="UP000019849">
    <property type="component" value="Unassembled WGS sequence"/>
</dbReference>
<reference evidence="2 4" key="2">
    <citation type="submission" date="2019-03" db="EMBL/GenBank/DDBJ databases">
        <title>Genomic Encyclopedia of Type Strains, Phase IV (KMG-IV): sequencing the most valuable type-strain genomes for metagenomic binning, comparative biology and taxonomic classification.</title>
        <authorList>
            <person name="Goeker M."/>
        </authorList>
    </citation>
    <scope>NUCLEOTIDE SEQUENCE [LARGE SCALE GENOMIC DNA]</scope>
    <source>
        <strain evidence="2 4">DSM 11603</strain>
    </source>
</reference>
<evidence type="ECO:0000313" key="4">
    <source>
        <dbReference type="Proteomes" id="UP000294958"/>
    </source>
</evidence>
<evidence type="ECO:0000313" key="2">
    <source>
        <dbReference type="EMBL" id="TDR33263.1"/>
    </source>
</evidence>
<evidence type="ECO:0000313" key="3">
    <source>
        <dbReference type="Proteomes" id="UP000019849"/>
    </source>
</evidence>
<dbReference type="Proteomes" id="UP000294958">
    <property type="component" value="Unassembled WGS sequence"/>
</dbReference>
<comment type="caution">
    <text evidence="1">The sequence shown here is derived from an EMBL/GenBank/DDBJ whole genome shotgun (WGS) entry which is preliminary data.</text>
</comment>
<dbReference type="OrthoDB" id="8453874at2"/>
<accession>A0A011UAH7</accession>
<dbReference type="EMBL" id="JENY01000028">
    <property type="protein sequence ID" value="EXL02888.1"/>
    <property type="molecule type" value="Genomic_DNA"/>
</dbReference>
<evidence type="ECO:0000313" key="1">
    <source>
        <dbReference type="EMBL" id="EXL02888.1"/>
    </source>
</evidence>
<dbReference type="RefSeq" id="WP_035030445.1">
    <property type="nucleotide sequence ID" value="NZ_KK073900.1"/>
</dbReference>
<dbReference type="HOGENOM" id="CLU_1080646_0_0_5"/>
<name>A0A011UAH7_9HYPH</name>
<protein>
    <submittedName>
        <fullName evidence="1">Uncharacterized protein</fullName>
    </submittedName>
</protein>
<keyword evidence="4" id="KW-1185">Reference proteome</keyword>
<organism evidence="1 3">
    <name type="scientific">Aquamicrobium defluvii</name>
    <dbReference type="NCBI Taxonomy" id="69279"/>
    <lineage>
        <taxon>Bacteria</taxon>
        <taxon>Pseudomonadati</taxon>
        <taxon>Pseudomonadota</taxon>
        <taxon>Alphaproteobacteria</taxon>
        <taxon>Hyphomicrobiales</taxon>
        <taxon>Phyllobacteriaceae</taxon>
        <taxon>Aquamicrobium</taxon>
    </lineage>
</organism>
<dbReference type="EMBL" id="SNZF01000024">
    <property type="protein sequence ID" value="TDR33263.1"/>
    <property type="molecule type" value="Genomic_DNA"/>
</dbReference>
<gene>
    <name evidence="1" type="ORF">BG36_13565</name>
    <name evidence="2" type="ORF">DES43_12459</name>
</gene>
<sequence length="252" mass="28870">MGKTNPVANVFIDTNILKFSAVKKHVYRTKKTTVNWGGTEFEVEYHEPHTVNDLHKIKNEVQKRDAVFLSMLAHAGISEWLNFYIHREVDLETWGLPGMASPSGRFFGCTLREVPDPVPPQSRIILGGNKKFKEHILDFVCSIKHPRFIELTKMTGAYQGASKPLNLNQALDAYHIWCAESAEMDYFLTMDYKLQKVVRRSKVETSVKVVTPDQLVRLVIPKFGFLGAIKFMWNGYKFAKLRIGFDEGKGWT</sequence>
<dbReference type="AlphaFoldDB" id="A0A011UAH7"/>
<reference evidence="1 3" key="1">
    <citation type="submission" date="2014-02" db="EMBL/GenBank/DDBJ databases">
        <title>Aquamicrobium defluvii Genome sequencing.</title>
        <authorList>
            <person name="Wang X."/>
        </authorList>
    </citation>
    <scope>NUCLEOTIDE SEQUENCE [LARGE SCALE GENOMIC DNA]</scope>
    <source>
        <strain evidence="1 3">W13Z1</strain>
    </source>
</reference>
<proteinExistence type="predicted"/>